<dbReference type="EMBL" id="CP012850">
    <property type="protein sequence ID" value="ALI35559.1"/>
    <property type="molecule type" value="Genomic_DNA"/>
</dbReference>
<accession>A0A654LZ94</accession>
<keyword evidence="2" id="KW-1185">Reference proteome</keyword>
<dbReference type="KEGG" id="taa:NMY3_01355"/>
<organism evidence="1 2">
    <name type="scientific">Candidatus Nitrosocosmicus oleophilus</name>
    <dbReference type="NCBI Taxonomy" id="1353260"/>
    <lineage>
        <taxon>Archaea</taxon>
        <taxon>Nitrososphaerota</taxon>
        <taxon>Nitrososphaeria</taxon>
        <taxon>Nitrososphaerales</taxon>
        <taxon>Nitrososphaeraceae</taxon>
        <taxon>Candidatus Nitrosocosmicus</taxon>
    </lineage>
</organism>
<evidence type="ECO:0000313" key="1">
    <source>
        <dbReference type="EMBL" id="ALI35559.1"/>
    </source>
</evidence>
<evidence type="ECO:0000313" key="2">
    <source>
        <dbReference type="Proteomes" id="UP000058925"/>
    </source>
</evidence>
<gene>
    <name evidence="1" type="ORF">NMY3_01355</name>
</gene>
<dbReference type="AlphaFoldDB" id="A0A654LZ94"/>
<proteinExistence type="predicted"/>
<sequence>MAIFTNKTLDTGMKSLNYQSGRRKKFLFITYPFVDLREANKSKKCFDIKHDFTKTTNEDKSSSIHFLILTKIKCVPINYPLQIDREQLLIWINNKNITNIPSGSHVFIRMDRKYEGMCSTSSITFPSIESLGNTSFTSNGKSSISKVIGVDFL</sequence>
<reference evidence="2" key="1">
    <citation type="submission" date="2015-10" db="EMBL/GenBank/DDBJ databases">
        <title>Niche specialization of a soil ammonia-oxidizing archaeon, Candidatus Nitrosocosmicus oleophilus.</title>
        <authorList>
            <person name="Jung M.-Y."/>
            <person name="Rhee S.-K."/>
        </authorList>
    </citation>
    <scope>NUCLEOTIDE SEQUENCE [LARGE SCALE GENOMIC DNA]</scope>
    <source>
        <strain evidence="2">MY3</strain>
    </source>
</reference>
<name>A0A654LZ94_9ARCH</name>
<protein>
    <submittedName>
        <fullName evidence="1">Uncharacterized protein</fullName>
    </submittedName>
</protein>
<dbReference type="Proteomes" id="UP000058925">
    <property type="component" value="Chromosome"/>
</dbReference>